<accession>A0A8K0WWR6</accession>
<sequence>MPLSMYNSRGILLAAIFSPWRQQTPAREEKKKRGEETLSIPSPCVQQPISSSPLPSRTASASQAAAEQPNMRRLVGSQPASSSCLSKRASTPRTPLRSR</sequence>
<name>A0A8K0WWR6_9HYPO</name>
<proteinExistence type="predicted"/>
<comment type="caution">
    <text evidence="2">The sequence shown here is derived from an EMBL/GenBank/DDBJ whole genome shotgun (WGS) entry which is preliminary data.</text>
</comment>
<feature type="compositionally biased region" description="Basic and acidic residues" evidence="1">
    <location>
        <begin position="26"/>
        <end position="36"/>
    </location>
</feature>
<protein>
    <submittedName>
        <fullName evidence="2">Uncharacterized protein</fullName>
    </submittedName>
</protein>
<dbReference type="Proteomes" id="UP000813444">
    <property type="component" value="Unassembled WGS sequence"/>
</dbReference>
<reference evidence="2" key="1">
    <citation type="journal article" date="2021" name="Nat. Commun.">
        <title>Genetic determinants of endophytism in the Arabidopsis root mycobiome.</title>
        <authorList>
            <person name="Mesny F."/>
            <person name="Miyauchi S."/>
            <person name="Thiergart T."/>
            <person name="Pickel B."/>
            <person name="Atanasova L."/>
            <person name="Karlsson M."/>
            <person name="Huettel B."/>
            <person name="Barry K.W."/>
            <person name="Haridas S."/>
            <person name="Chen C."/>
            <person name="Bauer D."/>
            <person name="Andreopoulos W."/>
            <person name="Pangilinan J."/>
            <person name="LaButti K."/>
            <person name="Riley R."/>
            <person name="Lipzen A."/>
            <person name="Clum A."/>
            <person name="Drula E."/>
            <person name="Henrissat B."/>
            <person name="Kohler A."/>
            <person name="Grigoriev I.V."/>
            <person name="Martin F.M."/>
            <person name="Hacquard S."/>
        </authorList>
    </citation>
    <scope>NUCLEOTIDE SEQUENCE</scope>
    <source>
        <strain evidence="2">MPI-CAGE-CH-0235</strain>
    </source>
</reference>
<keyword evidence="3" id="KW-1185">Reference proteome</keyword>
<feature type="region of interest" description="Disordered" evidence="1">
    <location>
        <begin position="21"/>
        <end position="99"/>
    </location>
</feature>
<feature type="compositionally biased region" description="Polar residues" evidence="1">
    <location>
        <begin position="78"/>
        <end position="93"/>
    </location>
</feature>
<dbReference type="EMBL" id="JAGPNK010000001">
    <property type="protein sequence ID" value="KAH7328455.1"/>
    <property type="molecule type" value="Genomic_DNA"/>
</dbReference>
<feature type="compositionally biased region" description="Polar residues" evidence="1">
    <location>
        <begin position="44"/>
        <end position="65"/>
    </location>
</feature>
<dbReference type="AlphaFoldDB" id="A0A8K0WWR6"/>
<evidence type="ECO:0000313" key="3">
    <source>
        <dbReference type="Proteomes" id="UP000813444"/>
    </source>
</evidence>
<evidence type="ECO:0000313" key="2">
    <source>
        <dbReference type="EMBL" id="KAH7328455.1"/>
    </source>
</evidence>
<gene>
    <name evidence="2" type="ORF">B0I35DRAFT_18633</name>
</gene>
<evidence type="ECO:0000256" key="1">
    <source>
        <dbReference type="SAM" id="MobiDB-lite"/>
    </source>
</evidence>
<organism evidence="2 3">
    <name type="scientific">Stachybotrys elegans</name>
    <dbReference type="NCBI Taxonomy" id="80388"/>
    <lineage>
        <taxon>Eukaryota</taxon>
        <taxon>Fungi</taxon>
        <taxon>Dikarya</taxon>
        <taxon>Ascomycota</taxon>
        <taxon>Pezizomycotina</taxon>
        <taxon>Sordariomycetes</taxon>
        <taxon>Hypocreomycetidae</taxon>
        <taxon>Hypocreales</taxon>
        <taxon>Stachybotryaceae</taxon>
        <taxon>Stachybotrys</taxon>
    </lineage>
</organism>